<keyword evidence="1" id="KW-0812">Transmembrane</keyword>
<protein>
    <submittedName>
        <fullName evidence="2">Uncharacterized protein</fullName>
    </submittedName>
</protein>
<feature type="transmembrane region" description="Helical" evidence="1">
    <location>
        <begin position="6"/>
        <end position="24"/>
    </location>
</feature>
<evidence type="ECO:0000313" key="3">
    <source>
        <dbReference type="Proteomes" id="UP001597180"/>
    </source>
</evidence>
<gene>
    <name evidence="2" type="ORF">ACFQ4B_15230</name>
</gene>
<keyword evidence="1" id="KW-1133">Transmembrane helix</keyword>
<evidence type="ECO:0000313" key="2">
    <source>
        <dbReference type="EMBL" id="MFD1221472.1"/>
    </source>
</evidence>
<accession>A0ABW3UKH3</accession>
<name>A0ABW3UKH3_9BACL</name>
<sequence>MVIFGFSAVYFVPVFSFLFVWIFLKAIEKIVHKRKYTAELFWSCTMFALTMWTISVMTTLQ</sequence>
<evidence type="ECO:0000256" key="1">
    <source>
        <dbReference type="SAM" id="Phobius"/>
    </source>
</evidence>
<comment type="caution">
    <text evidence="2">The sequence shown here is derived from an EMBL/GenBank/DDBJ whole genome shotgun (WGS) entry which is preliminary data.</text>
</comment>
<proteinExistence type="predicted"/>
<keyword evidence="3" id="KW-1185">Reference proteome</keyword>
<dbReference type="EMBL" id="JBHTLU010000019">
    <property type="protein sequence ID" value="MFD1221472.1"/>
    <property type="molecule type" value="Genomic_DNA"/>
</dbReference>
<keyword evidence="1" id="KW-0472">Membrane</keyword>
<organism evidence="2 3">
    <name type="scientific">Paenibacillus vulneris</name>
    <dbReference type="NCBI Taxonomy" id="1133364"/>
    <lineage>
        <taxon>Bacteria</taxon>
        <taxon>Bacillati</taxon>
        <taxon>Bacillota</taxon>
        <taxon>Bacilli</taxon>
        <taxon>Bacillales</taxon>
        <taxon>Paenibacillaceae</taxon>
        <taxon>Paenibacillus</taxon>
    </lineage>
</organism>
<dbReference type="RefSeq" id="WP_345585442.1">
    <property type="nucleotide sequence ID" value="NZ_BAABJG010000003.1"/>
</dbReference>
<feature type="transmembrane region" description="Helical" evidence="1">
    <location>
        <begin position="36"/>
        <end position="55"/>
    </location>
</feature>
<dbReference type="Proteomes" id="UP001597180">
    <property type="component" value="Unassembled WGS sequence"/>
</dbReference>
<reference evidence="3" key="1">
    <citation type="journal article" date="2019" name="Int. J. Syst. Evol. Microbiol.">
        <title>The Global Catalogue of Microorganisms (GCM) 10K type strain sequencing project: providing services to taxonomists for standard genome sequencing and annotation.</title>
        <authorList>
            <consortium name="The Broad Institute Genomics Platform"/>
            <consortium name="The Broad Institute Genome Sequencing Center for Infectious Disease"/>
            <person name="Wu L."/>
            <person name="Ma J."/>
        </authorList>
    </citation>
    <scope>NUCLEOTIDE SEQUENCE [LARGE SCALE GENOMIC DNA]</scope>
    <source>
        <strain evidence="3">CCUG 53270</strain>
    </source>
</reference>